<accession>A0A7W6DKB5</accession>
<gene>
    <name evidence="2" type="ORF">GGQ68_001147</name>
</gene>
<name>A0A7W6DKB5_9RHOB</name>
<organism evidence="2 3">
    <name type="scientific">Sagittula marina</name>
    <dbReference type="NCBI Taxonomy" id="943940"/>
    <lineage>
        <taxon>Bacteria</taxon>
        <taxon>Pseudomonadati</taxon>
        <taxon>Pseudomonadota</taxon>
        <taxon>Alphaproteobacteria</taxon>
        <taxon>Rhodobacterales</taxon>
        <taxon>Roseobacteraceae</taxon>
        <taxon>Sagittula</taxon>
    </lineage>
</organism>
<comment type="caution">
    <text evidence="2">The sequence shown here is derived from an EMBL/GenBank/DDBJ whole genome shotgun (WGS) entry which is preliminary data.</text>
</comment>
<evidence type="ECO:0000313" key="2">
    <source>
        <dbReference type="EMBL" id="MBB3984831.1"/>
    </source>
</evidence>
<keyword evidence="1" id="KW-0472">Membrane</keyword>
<proteinExistence type="predicted"/>
<feature type="transmembrane region" description="Helical" evidence="1">
    <location>
        <begin position="6"/>
        <end position="24"/>
    </location>
</feature>
<keyword evidence="1" id="KW-0812">Transmembrane</keyword>
<sequence length="64" mass="7086">MIAKLVLLFLLIMGVLGMFGGWRTKTARRLKGMRDKVRLDAEKCAKCGRYSIGKGPCACEKGTH</sequence>
<evidence type="ECO:0000256" key="1">
    <source>
        <dbReference type="SAM" id="Phobius"/>
    </source>
</evidence>
<dbReference type="AlphaFoldDB" id="A0A7W6DKB5"/>
<dbReference type="RefSeq" id="WP_183963800.1">
    <property type="nucleotide sequence ID" value="NZ_BAABBZ010000014.1"/>
</dbReference>
<dbReference type="Proteomes" id="UP000541426">
    <property type="component" value="Unassembled WGS sequence"/>
</dbReference>
<protein>
    <submittedName>
        <fullName evidence="2">Uncharacterized protein</fullName>
    </submittedName>
</protein>
<dbReference type="EMBL" id="JACIEJ010000002">
    <property type="protein sequence ID" value="MBB3984831.1"/>
    <property type="molecule type" value="Genomic_DNA"/>
</dbReference>
<keyword evidence="1" id="KW-1133">Transmembrane helix</keyword>
<evidence type="ECO:0000313" key="3">
    <source>
        <dbReference type="Proteomes" id="UP000541426"/>
    </source>
</evidence>
<keyword evidence="3" id="KW-1185">Reference proteome</keyword>
<reference evidence="2 3" key="1">
    <citation type="submission" date="2020-08" db="EMBL/GenBank/DDBJ databases">
        <title>Genomic Encyclopedia of Type Strains, Phase IV (KMG-IV): sequencing the most valuable type-strain genomes for metagenomic binning, comparative biology and taxonomic classification.</title>
        <authorList>
            <person name="Goeker M."/>
        </authorList>
    </citation>
    <scope>NUCLEOTIDE SEQUENCE [LARGE SCALE GENOMIC DNA]</scope>
    <source>
        <strain evidence="2 3">DSM 102235</strain>
    </source>
</reference>